<keyword evidence="4" id="KW-1185">Reference proteome</keyword>
<comment type="caution">
    <text evidence="3">The sequence shown here is derived from an EMBL/GenBank/DDBJ whole genome shotgun (WGS) entry which is preliminary data.</text>
</comment>
<accession>A0ABP7NWU1</accession>
<gene>
    <name evidence="3" type="ORF">GCM10022278_12890</name>
</gene>
<dbReference type="SUPFAM" id="SSF49899">
    <property type="entry name" value="Concanavalin A-like lectins/glucanases"/>
    <property type="match status" value="1"/>
</dbReference>
<dbReference type="Gene3D" id="2.60.120.200">
    <property type="match status" value="1"/>
</dbReference>
<protein>
    <recommendedName>
        <fullName evidence="2">DUF6701 domain-containing protein</fullName>
    </recommendedName>
</protein>
<dbReference type="Pfam" id="PF20419">
    <property type="entry name" value="DUF6701"/>
    <property type="match status" value="1"/>
</dbReference>
<dbReference type="EMBL" id="BAABBO010000007">
    <property type="protein sequence ID" value="GAA3955740.1"/>
    <property type="molecule type" value="Genomic_DNA"/>
</dbReference>
<feature type="signal peptide" evidence="1">
    <location>
        <begin position="1"/>
        <end position="26"/>
    </location>
</feature>
<sequence>MSLKRLFRLWLGLYTVAALYSAPVSAEPIVVFSDNFEGAFDWRRSGGRGEVTTGYFIYKSAWTSMWIGEGPVDATSPRIDASSDENVQSVDVAVWVQRGYNGWSSDYPESGEDLIFEYRDATNTWVELERFEGGGAAGEIFDRHYALPASAAVSDLQLRFSLTNGSGRGYDYWHVDDVVVTLQTGPATTAATYIIGGNSRRFSRNNGNWAWDGSEMSAFRSAAENPANFGPNGVKLTTVDTIDLLSISGASLLEIDAFVASWWTDGDASAYRNTLQTWHLGGGDLVLLQDDSAHDAVGAQLGFPTIGTSAGPTTISAPLQAPVGPFGVVNPLGQIGEFGYLNQSSVLAAGGTICGRDRNGRVTVACWDEGEYAPGAGKLIIATDVDFLTGNFGGANYALPNDKGRFGLNLIAFLLDEFDTQPVAHFAFEQSSWSGAGVIIEDYSGNGRAGISVGAASSAGRGYICRGATIPENTSSAIVDAIDTRVDIDTVLGPAGSISFWWQARANWNDGRSRTLFDATERRVNSAQDKYFYLSKEANGSLLFSYEDSSDRDFNVRSSALGFAAGEWVHIVVTWDYENDRTAIFVNGQSVATGSDNTNGQMPAALANLHFGDNSSPYQSPGSSAAGVLDEIMLYDRVLEVFEIDLLNQATRACDICSLGSFDLLQPTYGLACPGTRMPVEIVARCDDGTPFTEYVGTVNLSTSGGSESVLFAAANGGSPINSITFDGSEGGQAEVFVYHRDETPDLRLTAIDTLAGISSTAASATDVRTAGLAVTGAQPFSCGRSIDLQVTAIGQSDDGSGSCTVIEGFDGTKSVKSWFTMNLDSGEAPPQPDSINAPLLVNGTAVDADTLASADNITLEFVAGVASSSLGYADAGQLLALNFLHDTAPYDGSTPELMPLLGSTGAMVISPEAFAMTLPANHDCSTLDQNCSAFVPAGANFEHTVSARCATPAGTLGPVATQFRGDIGLTHSIVAPSGGSPGTLRHDRVSIDASSGALATTPDQALSEVGIFRLAASPEPYFGVSYPAVEAIVGRLYPAFLSVQGNSPMLQAPTGCGFGFQSQPIDYSVSPELTVSGYNQQGVLTQNYDGAFFKFGHPVPDYSNTAVTLSALTPDLTHRSFDRLTAPEYNGQATITIVGDQVGYLRAAPRPPLDDEPFNASFNLDFPAIELTDADGACYRLNSAGGCLPLQLELDATSLPLRIVYGRMAMENAFGPELADLIVPVRSEYWTGTAWAVNDLDSCSVYDTTQITLDDFTGALEAGDTKVMIGSTEPASQPFLAGHFADSAPLLLSRPLADQTGSVRLTHAVPEWLQLDWDLDGAPDDPSAIATFGQYRGHDRIIYWRESLD</sequence>
<name>A0ABP7NWU1_9GAMM</name>
<evidence type="ECO:0000256" key="1">
    <source>
        <dbReference type="SAM" id="SignalP"/>
    </source>
</evidence>
<proteinExistence type="predicted"/>
<dbReference type="Proteomes" id="UP001501337">
    <property type="component" value="Unassembled WGS sequence"/>
</dbReference>
<organism evidence="3 4">
    <name type="scientific">Allohahella marinimesophila</name>
    <dbReference type="NCBI Taxonomy" id="1054972"/>
    <lineage>
        <taxon>Bacteria</taxon>
        <taxon>Pseudomonadati</taxon>
        <taxon>Pseudomonadota</taxon>
        <taxon>Gammaproteobacteria</taxon>
        <taxon>Oceanospirillales</taxon>
        <taxon>Hahellaceae</taxon>
        <taxon>Allohahella</taxon>
    </lineage>
</organism>
<dbReference type="InterPro" id="IPR013320">
    <property type="entry name" value="ConA-like_dom_sf"/>
</dbReference>
<keyword evidence="1" id="KW-0732">Signal</keyword>
<feature type="domain" description="DUF6701" evidence="2">
    <location>
        <begin position="759"/>
        <end position="1347"/>
    </location>
</feature>
<dbReference type="Gene3D" id="2.60.120.260">
    <property type="entry name" value="Galactose-binding domain-like"/>
    <property type="match status" value="1"/>
</dbReference>
<dbReference type="Pfam" id="PF13385">
    <property type="entry name" value="Laminin_G_3"/>
    <property type="match status" value="1"/>
</dbReference>
<evidence type="ECO:0000259" key="2">
    <source>
        <dbReference type="Pfam" id="PF20419"/>
    </source>
</evidence>
<evidence type="ECO:0000313" key="3">
    <source>
        <dbReference type="EMBL" id="GAA3955740.1"/>
    </source>
</evidence>
<dbReference type="InterPro" id="IPR046524">
    <property type="entry name" value="DUF6701"/>
</dbReference>
<dbReference type="RefSeq" id="WP_344804486.1">
    <property type="nucleotide sequence ID" value="NZ_BAABBO010000007.1"/>
</dbReference>
<feature type="chain" id="PRO_5046806711" description="DUF6701 domain-containing protein" evidence="1">
    <location>
        <begin position="27"/>
        <end position="1350"/>
    </location>
</feature>
<evidence type="ECO:0000313" key="4">
    <source>
        <dbReference type="Proteomes" id="UP001501337"/>
    </source>
</evidence>
<reference evidence="4" key="1">
    <citation type="journal article" date="2019" name="Int. J. Syst. Evol. Microbiol.">
        <title>The Global Catalogue of Microorganisms (GCM) 10K type strain sequencing project: providing services to taxonomists for standard genome sequencing and annotation.</title>
        <authorList>
            <consortium name="The Broad Institute Genomics Platform"/>
            <consortium name="The Broad Institute Genome Sequencing Center for Infectious Disease"/>
            <person name="Wu L."/>
            <person name="Ma J."/>
        </authorList>
    </citation>
    <scope>NUCLEOTIDE SEQUENCE [LARGE SCALE GENOMIC DNA]</scope>
    <source>
        <strain evidence="4">JCM 17555</strain>
    </source>
</reference>